<organism evidence="1 2">
    <name type="scientific">Dovyalis caffra</name>
    <dbReference type="NCBI Taxonomy" id="77055"/>
    <lineage>
        <taxon>Eukaryota</taxon>
        <taxon>Viridiplantae</taxon>
        <taxon>Streptophyta</taxon>
        <taxon>Embryophyta</taxon>
        <taxon>Tracheophyta</taxon>
        <taxon>Spermatophyta</taxon>
        <taxon>Magnoliopsida</taxon>
        <taxon>eudicotyledons</taxon>
        <taxon>Gunneridae</taxon>
        <taxon>Pentapetalae</taxon>
        <taxon>rosids</taxon>
        <taxon>fabids</taxon>
        <taxon>Malpighiales</taxon>
        <taxon>Salicaceae</taxon>
        <taxon>Flacourtieae</taxon>
        <taxon>Dovyalis</taxon>
    </lineage>
</organism>
<dbReference type="AlphaFoldDB" id="A0AAV1S6G8"/>
<comment type="caution">
    <text evidence="1">The sequence shown here is derived from an EMBL/GenBank/DDBJ whole genome shotgun (WGS) entry which is preliminary data.</text>
</comment>
<gene>
    <name evidence="1" type="ORF">DCAF_LOCUS18781</name>
</gene>
<reference evidence="1 2" key="1">
    <citation type="submission" date="2024-01" db="EMBL/GenBank/DDBJ databases">
        <authorList>
            <person name="Waweru B."/>
        </authorList>
    </citation>
    <scope>NUCLEOTIDE SEQUENCE [LARGE SCALE GENOMIC DNA]</scope>
</reference>
<dbReference type="EMBL" id="CAWUPB010001173">
    <property type="protein sequence ID" value="CAK7346111.1"/>
    <property type="molecule type" value="Genomic_DNA"/>
</dbReference>
<protein>
    <submittedName>
        <fullName evidence="1">Uncharacterized protein</fullName>
    </submittedName>
</protein>
<accession>A0AAV1S6G8</accession>
<dbReference type="Proteomes" id="UP001314170">
    <property type="component" value="Unassembled WGS sequence"/>
</dbReference>
<evidence type="ECO:0000313" key="2">
    <source>
        <dbReference type="Proteomes" id="UP001314170"/>
    </source>
</evidence>
<sequence length="110" mass="12555">MNQLIPAFWEGTILETIQITTKDAQHIEGLTSAVKVFVKVSKRFLATMKMLKPLKISTHEERLLIINSKNITLFVTMDLCRALLEMHESEEEEPVITRLQKMVSSPSLNS</sequence>
<keyword evidence="2" id="KW-1185">Reference proteome</keyword>
<evidence type="ECO:0000313" key="1">
    <source>
        <dbReference type="EMBL" id="CAK7346111.1"/>
    </source>
</evidence>
<proteinExistence type="predicted"/>
<name>A0AAV1S6G8_9ROSI</name>